<accession>A0A1A8Y1Y1</accession>
<evidence type="ECO:0000256" key="1">
    <source>
        <dbReference type="ARBA" id="ARBA00008239"/>
    </source>
</evidence>
<evidence type="ECO:0000256" key="2">
    <source>
        <dbReference type="ARBA" id="ARBA00022741"/>
    </source>
</evidence>
<keyword evidence="2" id="KW-0547">Nucleotide-binding</keyword>
<dbReference type="AlphaFoldDB" id="A0A1A8Y1Y1"/>
<evidence type="ECO:0000256" key="4">
    <source>
        <dbReference type="ARBA" id="ARBA00023186"/>
    </source>
</evidence>
<protein>
    <recommendedName>
        <fullName evidence="7">Chaperone protein HtpG</fullName>
    </recommendedName>
</protein>
<name>A0A1A8Y1Y1_9RHOO</name>
<dbReference type="PROSITE" id="PS00298">
    <property type="entry name" value="HSP90"/>
    <property type="match status" value="1"/>
</dbReference>
<dbReference type="InterPro" id="IPR001404">
    <property type="entry name" value="Hsp90_fam"/>
</dbReference>
<dbReference type="GO" id="GO:0005524">
    <property type="term" value="F:ATP binding"/>
    <property type="evidence" value="ECO:0007669"/>
    <property type="project" value="UniProtKB-KW"/>
</dbReference>
<dbReference type="InterPro" id="IPR036890">
    <property type="entry name" value="HATPase_C_sf"/>
</dbReference>
<dbReference type="InterPro" id="IPR019805">
    <property type="entry name" value="Heat_shock_protein_90_CS"/>
</dbReference>
<evidence type="ECO:0008006" key="7">
    <source>
        <dbReference type="Google" id="ProtNLM"/>
    </source>
</evidence>
<gene>
    <name evidence="5" type="ORF">PROAA_830002</name>
</gene>
<dbReference type="GO" id="GO:0140662">
    <property type="term" value="F:ATP-dependent protein folding chaperone"/>
    <property type="evidence" value="ECO:0007669"/>
    <property type="project" value="InterPro"/>
</dbReference>
<evidence type="ECO:0000313" key="5">
    <source>
        <dbReference type="EMBL" id="SBT11002.1"/>
    </source>
</evidence>
<dbReference type="GO" id="GO:0051082">
    <property type="term" value="F:unfolded protein binding"/>
    <property type="evidence" value="ECO:0007669"/>
    <property type="project" value="InterPro"/>
</dbReference>
<keyword evidence="6" id="KW-1185">Reference proteome</keyword>
<organism evidence="5 6">
    <name type="scientific">Candidatus Propionivibrio aalborgensis</name>
    <dbReference type="NCBI Taxonomy" id="1860101"/>
    <lineage>
        <taxon>Bacteria</taxon>
        <taxon>Pseudomonadati</taxon>
        <taxon>Pseudomonadota</taxon>
        <taxon>Betaproteobacteria</taxon>
        <taxon>Rhodocyclales</taxon>
        <taxon>Rhodocyclaceae</taxon>
        <taxon>Propionivibrio</taxon>
    </lineage>
</organism>
<dbReference type="EMBL" id="FLQY01000388">
    <property type="protein sequence ID" value="SBT11002.1"/>
    <property type="molecule type" value="Genomic_DNA"/>
</dbReference>
<dbReference type="PANTHER" id="PTHR11528">
    <property type="entry name" value="HEAT SHOCK PROTEIN 90 FAMILY MEMBER"/>
    <property type="match status" value="1"/>
</dbReference>
<keyword evidence="3" id="KW-0067">ATP-binding</keyword>
<proteinExistence type="inferred from homology"/>
<dbReference type="Proteomes" id="UP000199600">
    <property type="component" value="Unassembled WGS sequence"/>
</dbReference>
<dbReference type="SUPFAM" id="SSF55874">
    <property type="entry name" value="ATPase domain of HSP90 chaperone/DNA topoisomerase II/histidine kinase"/>
    <property type="match status" value="1"/>
</dbReference>
<keyword evidence="4" id="KW-0143">Chaperone</keyword>
<dbReference type="PRINTS" id="PR00775">
    <property type="entry name" value="HEATSHOCK90"/>
</dbReference>
<sequence length="100" mass="11053">MGANKETLGFQAEVKQLLNLMIHSLYSNKEIFLRELISNASDACDRLRFEALNNAALYGGESGSDTELSVISRRAGLESNQAVRWESAGEGEFTVENRRG</sequence>
<evidence type="ECO:0000313" key="6">
    <source>
        <dbReference type="Proteomes" id="UP000199600"/>
    </source>
</evidence>
<reference evidence="5 6" key="1">
    <citation type="submission" date="2016-06" db="EMBL/GenBank/DDBJ databases">
        <authorList>
            <person name="Kjaerup R.B."/>
            <person name="Dalgaard T.S."/>
            <person name="Juul-Madsen H.R."/>
        </authorList>
    </citation>
    <scope>NUCLEOTIDE SEQUENCE [LARGE SCALE GENOMIC DNA]</scope>
    <source>
        <strain evidence="5">2</strain>
    </source>
</reference>
<dbReference type="GO" id="GO:0016887">
    <property type="term" value="F:ATP hydrolysis activity"/>
    <property type="evidence" value="ECO:0007669"/>
    <property type="project" value="InterPro"/>
</dbReference>
<dbReference type="InterPro" id="IPR020575">
    <property type="entry name" value="Hsp90_N"/>
</dbReference>
<dbReference type="Gene3D" id="3.30.565.10">
    <property type="entry name" value="Histidine kinase-like ATPase, C-terminal domain"/>
    <property type="match status" value="1"/>
</dbReference>
<evidence type="ECO:0000256" key="3">
    <source>
        <dbReference type="ARBA" id="ARBA00022840"/>
    </source>
</evidence>
<comment type="similarity">
    <text evidence="1">Belongs to the heat shock protein 90 family.</text>
</comment>